<name>A0A0A9CAU3_ARUDO</name>
<protein>
    <submittedName>
        <fullName evidence="1">Uncharacterized protein</fullName>
    </submittedName>
</protein>
<accession>A0A0A9CAU3</accession>
<dbReference type="EMBL" id="GBRH01225209">
    <property type="protein sequence ID" value="JAD72686.1"/>
    <property type="molecule type" value="Transcribed_RNA"/>
</dbReference>
<reference evidence="1" key="1">
    <citation type="submission" date="2014-09" db="EMBL/GenBank/DDBJ databases">
        <authorList>
            <person name="Magalhaes I.L.F."/>
            <person name="Oliveira U."/>
            <person name="Santos F.R."/>
            <person name="Vidigal T.H.D.A."/>
            <person name="Brescovit A.D."/>
            <person name="Santos A.J."/>
        </authorList>
    </citation>
    <scope>NUCLEOTIDE SEQUENCE</scope>
    <source>
        <tissue evidence="1">Shoot tissue taken approximately 20 cm above the soil surface</tissue>
    </source>
</reference>
<reference evidence="1" key="2">
    <citation type="journal article" date="2015" name="Data Brief">
        <title>Shoot transcriptome of the giant reed, Arundo donax.</title>
        <authorList>
            <person name="Barrero R.A."/>
            <person name="Guerrero F.D."/>
            <person name="Moolhuijzen P."/>
            <person name="Goolsby J.A."/>
            <person name="Tidwell J."/>
            <person name="Bellgard S.E."/>
            <person name="Bellgard M.I."/>
        </authorList>
    </citation>
    <scope>NUCLEOTIDE SEQUENCE</scope>
    <source>
        <tissue evidence="1">Shoot tissue taken approximately 20 cm above the soil surface</tissue>
    </source>
</reference>
<organism evidence="1">
    <name type="scientific">Arundo donax</name>
    <name type="common">Giant reed</name>
    <name type="synonym">Donax arundinaceus</name>
    <dbReference type="NCBI Taxonomy" id="35708"/>
    <lineage>
        <taxon>Eukaryota</taxon>
        <taxon>Viridiplantae</taxon>
        <taxon>Streptophyta</taxon>
        <taxon>Embryophyta</taxon>
        <taxon>Tracheophyta</taxon>
        <taxon>Spermatophyta</taxon>
        <taxon>Magnoliopsida</taxon>
        <taxon>Liliopsida</taxon>
        <taxon>Poales</taxon>
        <taxon>Poaceae</taxon>
        <taxon>PACMAD clade</taxon>
        <taxon>Arundinoideae</taxon>
        <taxon>Arundineae</taxon>
        <taxon>Arundo</taxon>
    </lineage>
</organism>
<dbReference type="AlphaFoldDB" id="A0A0A9CAU3"/>
<sequence length="32" mass="3871">MTVIGYHHRTLSNSQFYFIYTLLFTIRLANYS</sequence>
<proteinExistence type="predicted"/>
<evidence type="ECO:0000313" key="1">
    <source>
        <dbReference type="EMBL" id="JAD72686.1"/>
    </source>
</evidence>